<reference evidence="4 5" key="1">
    <citation type="submission" date="2018-03" db="EMBL/GenBank/DDBJ databases">
        <title>Whole genome sequencing of Histamine producing bacteria.</title>
        <authorList>
            <person name="Butler K."/>
        </authorList>
    </citation>
    <scope>NUCLEOTIDE SEQUENCE [LARGE SCALE GENOMIC DNA]</scope>
    <source>
        <strain evidence="4 5">DSM 23343</strain>
    </source>
</reference>
<feature type="non-terminal residue" evidence="4">
    <location>
        <position position="1"/>
    </location>
</feature>
<proteinExistence type="predicted"/>
<feature type="coiled-coil region" evidence="2">
    <location>
        <begin position="65"/>
        <end position="109"/>
    </location>
</feature>
<dbReference type="Pfam" id="PF00990">
    <property type="entry name" value="GGDEF"/>
    <property type="match status" value="1"/>
</dbReference>
<dbReference type="InterPro" id="IPR029787">
    <property type="entry name" value="Nucleotide_cyclase"/>
</dbReference>
<dbReference type="SUPFAM" id="SSF55073">
    <property type="entry name" value="Nucleotide cyclase"/>
    <property type="match status" value="1"/>
</dbReference>
<dbReference type="InterPro" id="IPR043128">
    <property type="entry name" value="Rev_trsase/Diguanyl_cyclase"/>
</dbReference>
<dbReference type="GO" id="GO:0052621">
    <property type="term" value="F:diguanylate cyclase activity"/>
    <property type="evidence" value="ECO:0007669"/>
    <property type="project" value="UniProtKB-EC"/>
</dbReference>
<dbReference type="RefSeq" id="WP_146145127.1">
    <property type="nucleotide sequence ID" value="NZ_PYLY01000032.1"/>
</dbReference>
<dbReference type="CDD" id="cd01949">
    <property type="entry name" value="GGDEF"/>
    <property type="match status" value="1"/>
</dbReference>
<dbReference type="SMART" id="SM00267">
    <property type="entry name" value="GGDEF"/>
    <property type="match status" value="1"/>
</dbReference>
<protein>
    <recommendedName>
        <fullName evidence="1">diguanylate cyclase</fullName>
        <ecNumber evidence="1">2.7.7.65</ecNumber>
    </recommendedName>
</protein>
<evidence type="ECO:0000313" key="5">
    <source>
        <dbReference type="Proteomes" id="UP000241858"/>
    </source>
</evidence>
<name>A0A2T3HVC0_9GAMM</name>
<dbReference type="NCBIfam" id="TIGR00254">
    <property type="entry name" value="GGDEF"/>
    <property type="match status" value="1"/>
</dbReference>
<dbReference type="InterPro" id="IPR050469">
    <property type="entry name" value="Diguanylate_Cyclase"/>
</dbReference>
<dbReference type="OrthoDB" id="5706546at2"/>
<sequence length="425" mass="49002">ISLFGLVIILLAFFSAGMTYRWIARPLEGLMATVRAYSQGEYQRYGRDLRFAEFFMVDKLIRKMAKTIQAQVSDLAAKNAELNAAYKEKEQANLQLIDFNDELERKVEEKTLALRCSLMREENRRSMLQSLLSFSHDLQVDKNIIEVVMTQVVALYPTAGWAMKAYTHNNEAWACENIDKNCLENNNIQPETHYSDYYCLPKSGEYLHCFKIKNSHNEVVGVIIMQYEKLQRDDFEVISLFIRQLSTELEGRLLNSELARIAVTDSLTGIANRKAFDHDLEQHIQLYNRYPERSFGLFMIDVNGLKRANDNYGHSMGDALLIQTSKLLVQACRATDKVYRLGGDEFAIILEVGDEDSCAILWQRLETVREHTNYASLPSGQCVEVHFAMGYASCEHYSIDELCLIADKSMYKDKRSFYKQRGIQR</sequence>
<accession>A0A2T3HVC0</accession>
<dbReference type="Gene3D" id="3.30.70.270">
    <property type="match status" value="1"/>
</dbReference>
<dbReference type="Proteomes" id="UP000241858">
    <property type="component" value="Unassembled WGS sequence"/>
</dbReference>
<keyword evidence="2" id="KW-0175">Coiled coil</keyword>
<dbReference type="GO" id="GO:0005886">
    <property type="term" value="C:plasma membrane"/>
    <property type="evidence" value="ECO:0007669"/>
    <property type="project" value="TreeGrafter"/>
</dbReference>
<evidence type="ECO:0000256" key="2">
    <source>
        <dbReference type="SAM" id="Coils"/>
    </source>
</evidence>
<dbReference type="InterPro" id="IPR000160">
    <property type="entry name" value="GGDEF_dom"/>
</dbReference>
<comment type="caution">
    <text evidence="4">The sequence shown here is derived from an EMBL/GenBank/DDBJ whole genome shotgun (WGS) entry which is preliminary data.</text>
</comment>
<organism evidence="4 5">
    <name type="scientific">Photobacterium aquimaris</name>
    <dbReference type="NCBI Taxonomy" id="512643"/>
    <lineage>
        <taxon>Bacteria</taxon>
        <taxon>Pseudomonadati</taxon>
        <taxon>Pseudomonadota</taxon>
        <taxon>Gammaproteobacteria</taxon>
        <taxon>Vibrionales</taxon>
        <taxon>Vibrionaceae</taxon>
        <taxon>Photobacterium</taxon>
    </lineage>
</organism>
<dbReference type="EC" id="2.7.7.65" evidence="1"/>
<dbReference type="PANTHER" id="PTHR45138">
    <property type="entry name" value="REGULATORY COMPONENTS OF SENSORY TRANSDUCTION SYSTEM"/>
    <property type="match status" value="1"/>
</dbReference>
<dbReference type="GO" id="GO:1902201">
    <property type="term" value="P:negative regulation of bacterial-type flagellum-dependent cell motility"/>
    <property type="evidence" value="ECO:0007669"/>
    <property type="project" value="TreeGrafter"/>
</dbReference>
<evidence type="ECO:0000313" key="4">
    <source>
        <dbReference type="EMBL" id="PSU02441.1"/>
    </source>
</evidence>
<gene>
    <name evidence="4" type="ORF">C0W81_14570</name>
</gene>
<dbReference type="PROSITE" id="PS50887">
    <property type="entry name" value="GGDEF"/>
    <property type="match status" value="1"/>
</dbReference>
<dbReference type="PANTHER" id="PTHR45138:SF6">
    <property type="entry name" value="DIGUANYLATE CYCLASE DGCN"/>
    <property type="match status" value="1"/>
</dbReference>
<feature type="domain" description="GGDEF" evidence="3">
    <location>
        <begin position="293"/>
        <end position="425"/>
    </location>
</feature>
<dbReference type="GO" id="GO:0043709">
    <property type="term" value="P:cell adhesion involved in single-species biofilm formation"/>
    <property type="evidence" value="ECO:0007669"/>
    <property type="project" value="TreeGrafter"/>
</dbReference>
<dbReference type="AlphaFoldDB" id="A0A2T3HVC0"/>
<evidence type="ECO:0000256" key="1">
    <source>
        <dbReference type="ARBA" id="ARBA00012528"/>
    </source>
</evidence>
<dbReference type="EMBL" id="PYLY01000032">
    <property type="protein sequence ID" value="PSU02441.1"/>
    <property type="molecule type" value="Genomic_DNA"/>
</dbReference>
<evidence type="ECO:0000259" key="3">
    <source>
        <dbReference type="PROSITE" id="PS50887"/>
    </source>
</evidence>